<protein>
    <recommendedName>
        <fullName evidence="6">Ankyrin</fullName>
    </recommendedName>
</protein>
<evidence type="ECO:0000313" key="5">
    <source>
        <dbReference type="Proteomes" id="UP001583193"/>
    </source>
</evidence>
<dbReference type="Pfam" id="PF12796">
    <property type="entry name" value="Ank_2"/>
    <property type="match status" value="3"/>
</dbReference>
<evidence type="ECO:0000256" key="2">
    <source>
        <dbReference type="ARBA" id="ARBA00023043"/>
    </source>
</evidence>
<organism evidence="4 5">
    <name type="scientific">Paecilomyces lecythidis</name>
    <dbReference type="NCBI Taxonomy" id="3004212"/>
    <lineage>
        <taxon>Eukaryota</taxon>
        <taxon>Fungi</taxon>
        <taxon>Dikarya</taxon>
        <taxon>Ascomycota</taxon>
        <taxon>Pezizomycotina</taxon>
        <taxon>Eurotiomycetes</taxon>
        <taxon>Eurotiomycetidae</taxon>
        <taxon>Eurotiales</taxon>
        <taxon>Thermoascaceae</taxon>
        <taxon>Paecilomyces</taxon>
    </lineage>
</organism>
<feature type="repeat" description="ANK" evidence="3">
    <location>
        <begin position="18"/>
        <end position="50"/>
    </location>
</feature>
<gene>
    <name evidence="4" type="ORF">Plec18167_006703</name>
</gene>
<dbReference type="InterPro" id="IPR002110">
    <property type="entry name" value="Ankyrin_rpt"/>
</dbReference>
<dbReference type="EMBL" id="JAVDPF010000024">
    <property type="protein sequence ID" value="KAL1872585.1"/>
    <property type="molecule type" value="Genomic_DNA"/>
</dbReference>
<keyword evidence="5" id="KW-1185">Reference proteome</keyword>
<dbReference type="PROSITE" id="PS50088">
    <property type="entry name" value="ANK_REPEAT"/>
    <property type="match status" value="4"/>
</dbReference>
<dbReference type="Gene3D" id="1.25.40.20">
    <property type="entry name" value="Ankyrin repeat-containing domain"/>
    <property type="match status" value="1"/>
</dbReference>
<evidence type="ECO:0000313" key="4">
    <source>
        <dbReference type="EMBL" id="KAL1872585.1"/>
    </source>
</evidence>
<name>A0ABR3X9S3_9EURO</name>
<reference evidence="4 5" key="1">
    <citation type="journal article" date="2024" name="IMA Fungus">
        <title>IMA Genome - F19 : A genome assembly and annotation guide to empower mycologists, including annotated draft genome sequences of Ceratocystis pirilliformis, Diaporthe australafricana, Fusarium ophioides, Paecilomyces lecythidis, and Sporothrix stenoceras.</title>
        <authorList>
            <person name="Aylward J."/>
            <person name="Wilson A.M."/>
            <person name="Visagie C.M."/>
            <person name="Spraker J."/>
            <person name="Barnes I."/>
            <person name="Buitendag C."/>
            <person name="Ceriani C."/>
            <person name="Del Mar Angel L."/>
            <person name="du Plessis D."/>
            <person name="Fuchs T."/>
            <person name="Gasser K."/>
            <person name="Kramer D."/>
            <person name="Li W."/>
            <person name="Munsamy K."/>
            <person name="Piso A."/>
            <person name="Price J.L."/>
            <person name="Sonnekus B."/>
            <person name="Thomas C."/>
            <person name="van der Nest A."/>
            <person name="van Dijk A."/>
            <person name="van Heerden A."/>
            <person name="van Vuuren N."/>
            <person name="Yilmaz N."/>
            <person name="Duong T.A."/>
            <person name="van der Merwe N.A."/>
            <person name="Wingfield M.J."/>
            <person name="Wingfield B.D."/>
        </authorList>
    </citation>
    <scope>NUCLEOTIDE SEQUENCE [LARGE SCALE GENOMIC DNA]</scope>
    <source>
        <strain evidence="4 5">CMW 18167</strain>
    </source>
</reference>
<dbReference type="InterPro" id="IPR036770">
    <property type="entry name" value="Ankyrin_rpt-contain_sf"/>
</dbReference>
<evidence type="ECO:0008006" key="6">
    <source>
        <dbReference type="Google" id="ProtNLM"/>
    </source>
</evidence>
<proteinExistence type="predicted"/>
<dbReference type="SMART" id="SM00248">
    <property type="entry name" value="ANK"/>
    <property type="match status" value="6"/>
</dbReference>
<feature type="repeat" description="ANK" evidence="3">
    <location>
        <begin position="151"/>
        <end position="183"/>
    </location>
</feature>
<comment type="caution">
    <text evidence="4">The sequence shown here is derived from an EMBL/GenBank/DDBJ whole genome shotgun (WGS) entry which is preliminary data.</text>
</comment>
<accession>A0ABR3X9S3</accession>
<sequence>MRRHGADMNARSNVDIAGGHTALMQKVSEGDEKAVLRLLQNGADANAASPSNLTPLILASSEGYTHIVNILLQYGAHIDARDHQAYFAALNAAADNNNLAIVKLLVEKRAYIDPASVDGMTPLLLAVSRRNVEIAHFLIEHGANINYYNDDGYTPLMLAIERNEISIVSELLRRGCDVNAKDKLGMTAFDWARNTGKEDCLALLQSAHFQGRSREDS</sequence>
<dbReference type="Proteomes" id="UP001583193">
    <property type="component" value="Unassembled WGS sequence"/>
</dbReference>
<evidence type="ECO:0000256" key="1">
    <source>
        <dbReference type="ARBA" id="ARBA00022737"/>
    </source>
</evidence>
<dbReference type="PANTHER" id="PTHR24173:SF74">
    <property type="entry name" value="ANKYRIN REPEAT DOMAIN-CONTAINING PROTEIN 16"/>
    <property type="match status" value="1"/>
</dbReference>
<dbReference type="PRINTS" id="PR01415">
    <property type="entry name" value="ANKYRIN"/>
</dbReference>
<feature type="repeat" description="ANK" evidence="3">
    <location>
        <begin position="51"/>
        <end position="83"/>
    </location>
</feature>
<dbReference type="PROSITE" id="PS50297">
    <property type="entry name" value="ANK_REP_REGION"/>
    <property type="match status" value="4"/>
</dbReference>
<dbReference type="SUPFAM" id="SSF48403">
    <property type="entry name" value="Ankyrin repeat"/>
    <property type="match status" value="1"/>
</dbReference>
<keyword evidence="1" id="KW-0677">Repeat</keyword>
<keyword evidence="2 3" id="KW-0040">ANK repeat</keyword>
<feature type="repeat" description="ANK" evidence="3">
    <location>
        <begin position="118"/>
        <end position="150"/>
    </location>
</feature>
<evidence type="ECO:0000256" key="3">
    <source>
        <dbReference type="PROSITE-ProRule" id="PRU00023"/>
    </source>
</evidence>
<dbReference type="PANTHER" id="PTHR24173">
    <property type="entry name" value="ANKYRIN REPEAT CONTAINING"/>
    <property type="match status" value="1"/>
</dbReference>